<evidence type="ECO:0000256" key="1">
    <source>
        <dbReference type="SAM" id="Coils"/>
    </source>
</evidence>
<dbReference type="EMBL" id="BMOB01000002">
    <property type="protein sequence ID" value="GGI80410.1"/>
    <property type="molecule type" value="Genomic_DNA"/>
</dbReference>
<gene>
    <name evidence="3" type="ORF">GCM10007966_06170</name>
</gene>
<sequence>MYSQFWSILRNILPEKENIMATETHSEKMRDAQEKFYDALRELEEKVNEIRIKFRKNPDEYRAAFHASGQLSNYLRTAGDAFFKDKTITQDEFLSKCNSLIQSAEPILKQHRGFGKLLEKIQAIVNFFKDPSKERSQDSTAKHGFFVPKTDSAKRVDNIREALKSFESKDSENSSGEKPKGP</sequence>
<comment type="caution">
    <text evidence="3">The sequence shown here is derived from an EMBL/GenBank/DDBJ whole genome shotgun (WGS) entry which is preliminary data.</text>
</comment>
<dbReference type="OrthoDB" id="5653941at2"/>
<keyword evidence="1" id="KW-0175">Coiled coil</keyword>
<name>A0A917JRK6_9GAMM</name>
<feature type="coiled-coil region" evidence="1">
    <location>
        <begin position="26"/>
        <end position="53"/>
    </location>
</feature>
<evidence type="ECO:0000256" key="2">
    <source>
        <dbReference type="SAM" id="MobiDB-lite"/>
    </source>
</evidence>
<protein>
    <submittedName>
        <fullName evidence="3">Uncharacterized protein</fullName>
    </submittedName>
</protein>
<reference evidence="3" key="2">
    <citation type="submission" date="2020-09" db="EMBL/GenBank/DDBJ databases">
        <authorList>
            <person name="Sun Q."/>
            <person name="Ohkuma M."/>
        </authorList>
    </citation>
    <scope>NUCLEOTIDE SEQUENCE</scope>
    <source>
        <strain evidence="3">JCM 13919</strain>
    </source>
</reference>
<dbReference type="RefSeq" id="WP_131775864.1">
    <property type="nucleotide sequence ID" value="NZ_CAAAIA010000002.1"/>
</dbReference>
<accession>A0A917JRK6</accession>
<evidence type="ECO:0000313" key="4">
    <source>
        <dbReference type="Proteomes" id="UP000630149"/>
    </source>
</evidence>
<evidence type="ECO:0000313" key="3">
    <source>
        <dbReference type="EMBL" id="GGI80410.1"/>
    </source>
</evidence>
<reference evidence="3" key="1">
    <citation type="journal article" date="2014" name="Int. J. Syst. Evol. Microbiol.">
        <title>Complete genome sequence of Corynebacterium casei LMG S-19264T (=DSM 44701T), isolated from a smear-ripened cheese.</title>
        <authorList>
            <consortium name="US DOE Joint Genome Institute (JGI-PGF)"/>
            <person name="Walter F."/>
            <person name="Albersmeier A."/>
            <person name="Kalinowski J."/>
            <person name="Ruckert C."/>
        </authorList>
    </citation>
    <scope>NUCLEOTIDE SEQUENCE</scope>
    <source>
        <strain evidence="3">JCM 13919</strain>
    </source>
</reference>
<dbReference type="AlphaFoldDB" id="A0A917JRK6"/>
<proteinExistence type="predicted"/>
<dbReference type="Proteomes" id="UP000630149">
    <property type="component" value="Unassembled WGS sequence"/>
</dbReference>
<feature type="region of interest" description="Disordered" evidence="2">
    <location>
        <begin position="162"/>
        <end position="182"/>
    </location>
</feature>
<organism evidence="3 4">
    <name type="scientific">Legionella impletisoli</name>
    <dbReference type="NCBI Taxonomy" id="343510"/>
    <lineage>
        <taxon>Bacteria</taxon>
        <taxon>Pseudomonadati</taxon>
        <taxon>Pseudomonadota</taxon>
        <taxon>Gammaproteobacteria</taxon>
        <taxon>Legionellales</taxon>
        <taxon>Legionellaceae</taxon>
        <taxon>Legionella</taxon>
    </lineage>
</organism>
<keyword evidence="4" id="KW-1185">Reference proteome</keyword>